<organism evidence="2 3">
    <name type="scientific">Meganyctiphanes norvegica</name>
    <name type="common">Northern krill</name>
    <name type="synonym">Thysanopoda norvegica</name>
    <dbReference type="NCBI Taxonomy" id="48144"/>
    <lineage>
        <taxon>Eukaryota</taxon>
        <taxon>Metazoa</taxon>
        <taxon>Ecdysozoa</taxon>
        <taxon>Arthropoda</taxon>
        <taxon>Crustacea</taxon>
        <taxon>Multicrustacea</taxon>
        <taxon>Malacostraca</taxon>
        <taxon>Eumalacostraca</taxon>
        <taxon>Eucarida</taxon>
        <taxon>Euphausiacea</taxon>
        <taxon>Euphausiidae</taxon>
        <taxon>Meganyctiphanes</taxon>
    </lineage>
</organism>
<dbReference type="GO" id="GO:0005737">
    <property type="term" value="C:cytoplasm"/>
    <property type="evidence" value="ECO:0007669"/>
    <property type="project" value="TreeGrafter"/>
</dbReference>
<comment type="caution">
    <text evidence="2">The sequence shown here is derived from an EMBL/GenBank/DDBJ whole genome shotgun (WGS) entry which is preliminary data.</text>
</comment>
<dbReference type="EMBL" id="CAXKWB010020873">
    <property type="protein sequence ID" value="CAL4122836.1"/>
    <property type="molecule type" value="Genomic_DNA"/>
</dbReference>
<dbReference type="AlphaFoldDB" id="A0AAV2RCG2"/>
<dbReference type="PANTHER" id="PTHR16525:SF0">
    <property type="entry name" value="PROTEIN C12ORF4"/>
    <property type="match status" value="1"/>
</dbReference>
<dbReference type="Proteomes" id="UP001497623">
    <property type="component" value="Unassembled WGS sequence"/>
</dbReference>
<reference evidence="2 3" key="1">
    <citation type="submission" date="2024-05" db="EMBL/GenBank/DDBJ databases">
        <authorList>
            <person name="Wallberg A."/>
        </authorList>
    </citation>
    <scope>NUCLEOTIDE SEQUENCE [LARGE SCALE GENOMIC DNA]</scope>
</reference>
<gene>
    <name evidence="2" type="ORF">MNOR_LOCUS23555</name>
</gene>
<evidence type="ECO:0000313" key="2">
    <source>
        <dbReference type="EMBL" id="CAL4122836.1"/>
    </source>
</evidence>
<proteinExistence type="predicted"/>
<evidence type="ECO:0000256" key="1">
    <source>
        <dbReference type="SAM" id="MobiDB-lite"/>
    </source>
</evidence>
<accession>A0AAV2RCG2</accession>
<dbReference type="InterPro" id="IPR019311">
    <property type="entry name" value="Fy-3"/>
</dbReference>
<protein>
    <submittedName>
        <fullName evidence="2">Uncharacterized protein</fullName>
    </submittedName>
</protein>
<evidence type="ECO:0000313" key="3">
    <source>
        <dbReference type="Proteomes" id="UP001497623"/>
    </source>
</evidence>
<name>A0AAV2RCG2_MEGNR</name>
<sequence>MVAVPKNVESLCEIKIGKEPHELNIRVPLDIPTPVCPVELAHRLVQHHNIPIYLHQELSDKLQKYIKNVTEGYFQQQDKQAIQALKSGKIDIATVASYWSNRNLQVKSHNESEGSGSEQLAHMYHSLVHSPSVVNLLGLEHSMTQAMTSLVALKEDNIKSLRQRQSMEMSEAVSAVGNGLSDDDINNLATRQLEDSQLTEVQWESTISALKEEQMREFKNFVTESFSGKEVTTPVSPKDFVMGSSDVVIAEAEITLEESFTIHLGAQMKQMHNIRLLAADALQLCKYQSHDHGDIPPQRIQTSMSLYSHNLNGLVLLVDDRINTYTDIKHEFSCVCRRSTEFHFPDLEDQLECIRDLVPQAVQWRRDHPPTHYDSDEDPQPPPQIPQHLKAGDFYLSRHSNLADVHTVFHMIVDDTLRSGDINSRHPVILGLRNVLKVACLSDITTLTVPLLLTNNMSEEMTISWCQKRAELVYKCVKGFMMEMSSWGGAEMKNMQFLVPKDISMELFQTLASMLPSIFRVSNPLVIKS</sequence>
<dbReference type="PANTHER" id="PTHR16525">
    <property type="entry name" value="PROTEIN C12ORF4"/>
    <property type="match status" value="1"/>
</dbReference>
<dbReference type="Pfam" id="PF10154">
    <property type="entry name" value="Fy-3"/>
    <property type="match status" value="1"/>
</dbReference>
<keyword evidence="3" id="KW-1185">Reference proteome</keyword>
<feature type="region of interest" description="Disordered" evidence="1">
    <location>
        <begin position="366"/>
        <end position="386"/>
    </location>
</feature>